<dbReference type="PRINTS" id="PR00120">
    <property type="entry name" value="HATPASE"/>
</dbReference>
<evidence type="ECO:0000256" key="7">
    <source>
        <dbReference type="ARBA" id="ARBA00022967"/>
    </source>
</evidence>
<feature type="transmembrane region" description="Helical" evidence="11">
    <location>
        <begin position="1041"/>
        <end position="1062"/>
    </location>
</feature>
<dbReference type="InterPro" id="IPR023214">
    <property type="entry name" value="HAD_sf"/>
</dbReference>
<evidence type="ECO:0000256" key="5">
    <source>
        <dbReference type="ARBA" id="ARBA00022840"/>
    </source>
</evidence>
<feature type="transmembrane region" description="Helical" evidence="11">
    <location>
        <begin position="877"/>
        <end position="898"/>
    </location>
</feature>
<dbReference type="GO" id="GO:0012505">
    <property type="term" value="C:endomembrane system"/>
    <property type="evidence" value="ECO:0007669"/>
    <property type="project" value="UniProtKB-SubCell"/>
</dbReference>
<keyword evidence="6" id="KW-0460">Magnesium</keyword>
<dbReference type="InterPro" id="IPR023299">
    <property type="entry name" value="ATPase_P-typ_cyto_dom_N"/>
</dbReference>
<keyword evidence="3" id="KW-0479">Metal-binding</keyword>
<dbReference type="SUPFAM" id="SSF81665">
    <property type="entry name" value="Calcium ATPase, transmembrane domain M"/>
    <property type="match status" value="1"/>
</dbReference>
<dbReference type="Pfam" id="PF13246">
    <property type="entry name" value="Cation_ATPase"/>
    <property type="match status" value="2"/>
</dbReference>
<dbReference type="InterPro" id="IPR023298">
    <property type="entry name" value="ATPase_P-typ_TM_dom_sf"/>
</dbReference>
<evidence type="ECO:0000256" key="10">
    <source>
        <dbReference type="SAM" id="MobiDB-lite"/>
    </source>
</evidence>
<evidence type="ECO:0000256" key="2">
    <source>
        <dbReference type="ARBA" id="ARBA00022692"/>
    </source>
</evidence>
<evidence type="ECO:0000313" key="16">
    <source>
        <dbReference type="Proteomes" id="UP000011081"/>
    </source>
</evidence>
<dbReference type="SUPFAM" id="SSF81660">
    <property type="entry name" value="Metal cation-transporting ATPase, ATP-binding domain N"/>
    <property type="match status" value="1"/>
</dbReference>
<feature type="compositionally biased region" description="Polar residues" evidence="10">
    <location>
        <begin position="123"/>
        <end position="138"/>
    </location>
</feature>
<feature type="transmembrane region" description="Helical" evidence="11">
    <location>
        <begin position="359"/>
        <end position="380"/>
    </location>
</feature>
<dbReference type="GO" id="GO:0016887">
    <property type="term" value="F:ATP hydrolysis activity"/>
    <property type="evidence" value="ECO:0007669"/>
    <property type="project" value="InterPro"/>
</dbReference>
<organism evidence="15 16">
    <name type="scientific">Vavraia culicis (isolate floridensis)</name>
    <name type="common">Microsporidian parasite</name>
    <dbReference type="NCBI Taxonomy" id="948595"/>
    <lineage>
        <taxon>Eukaryota</taxon>
        <taxon>Fungi</taxon>
        <taxon>Fungi incertae sedis</taxon>
        <taxon>Microsporidia</taxon>
        <taxon>Pleistophoridae</taxon>
        <taxon>Vavraia</taxon>
    </lineage>
</organism>
<keyword evidence="16" id="KW-1185">Reference proteome</keyword>
<feature type="transmembrane region" description="Helical" evidence="11">
    <location>
        <begin position="955"/>
        <end position="973"/>
    </location>
</feature>
<dbReference type="AlphaFoldDB" id="L2GY06"/>
<evidence type="ECO:0000259" key="14">
    <source>
        <dbReference type="Pfam" id="PF00690"/>
    </source>
</evidence>
<accession>L2GY06</accession>
<feature type="transmembrane region" description="Helical" evidence="11">
    <location>
        <begin position="1011"/>
        <end position="1029"/>
    </location>
</feature>
<keyword evidence="8 11" id="KW-1133">Transmembrane helix</keyword>
<dbReference type="Gene3D" id="3.40.50.1000">
    <property type="entry name" value="HAD superfamily/HAD-like"/>
    <property type="match status" value="1"/>
</dbReference>
<dbReference type="InterPro" id="IPR018303">
    <property type="entry name" value="ATPase_P-typ_P_site"/>
</dbReference>
<dbReference type="SFLD" id="SFLDS00003">
    <property type="entry name" value="Haloacid_Dehalogenase"/>
    <property type="match status" value="1"/>
</dbReference>
<keyword evidence="7" id="KW-1278">Translocase</keyword>
<dbReference type="SFLD" id="SFLDG00002">
    <property type="entry name" value="C1.7:_P-type_atpase_like"/>
    <property type="match status" value="1"/>
</dbReference>
<dbReference type="SUPFAM" id="SSF81653">
    <property type="entry name" value="Calcium ATPase, transduction domain A"/>
    <property type="match status" value="1"/>
</dbReference>
<protein>
    <submittedName>
        <fullName evidence="15">Calcium-translocating P-type ATPase, PMCA-type</fullName>
    </submittedName>
</protein>
<dbReference type="GO" id="GO:0005388">
    <property type="term" value="F:P-type calcium transporter activity"/>
    <property type="evidence" value="ECO:0007669"/>
    <property type="project" value="TreeGrafter"/>
</dbReference>
<feature type="domain" description="Cation-transporting P-type ATPase C-terminal" evidence="13">
    <location>
        <begin position="905"/>
        <end position="1065"/>
    </location>
</feature>
<feature type="transmembrane region" description="Helical" evidence="11">
    <location>
        <begin position="400"/>
        <end position="420"/>
    </location>
</feature>
<dbReference type="Pfam" id="PF00122">
    <property type="entry name" value="E1-E2_ATPase"/>
    <property type="match status" value="1"/>
</dbReference>
<dbReference type="SFLD" id="SFLDF00027">
    <property type="entry name" value="p-type_atpase"/>
    <property type="match status" value="1"/>
</dbReference>
<evidence type="ECO:0000256" key="3">
    <source>
        <dbReference type="ARBA" id="ARBA00022723"/>
    </source>
</evidence>
<dbReference type="InterPro" id="IPR036412">
    <property type="entry name" value="HAD-like_sf"/>
</dbReference>
<dbReference type="PANTHER" id="PTHR24093">
    <property type="entry name" value="CATION TRANSPORTING ATPASE"/>
    <property type="match status" value="1"/>
</dbReference>
<evidence type="ECO:0000256" key="4">
    <source>
        <dbReference type="ARBA" id="ARBA00022741"/>
    </source>
</evidence>
<reference evidence="16" key="1">
    <citation type="submission" date="2011-03" db="EMBL/GenBank/DDBJ databases">
        <title>The genome sequence of Vavraia culicis strain floridensis.</title>
        <authorList>
            <consortium name="The Broad Institute Genome Sequencing Platform"/>
            <person name="Cuomo C."/>
            <person name="Becnel J."/>
            <person name="Sanscrainte N."/>
            <person name="Young S.K."/>
            <person name="Zeng Q."/>
            <person name="Gargeya S."/>
            <person name="Fitzgerald M."/>
            <person name="Haas B."/>
            <person name="Abouelleil A."/>
            <person name="Alvarado L."/>
            <person name="Arachchi H.M."/>
            <person name="Berlin A."/>
            <person name="Chapman S.B."/>
            <person name="Gearin G."/>
            <person name="Goldberg J."/>
            <person name="Griggs A."/>
            <person name="Gujja S."/>
            <person name="Hansen M."/>
            <person name="Heiman D."/>
            <person name="Howarth C."/>
            <person name="Larimer J."/>
            <person name="Lui A."/>
            <person name="MacDonald P.J.P."/>
            <person name="McCowen C."/>
            <person name="Montmayeur A."/>
            <person name="Murphy C."/>
            <person name="Neiman D."/>
            <person name="Pearson M."/>
            <person name="Priest M."/>
            <person name="Roberts A."/>
            <person name="Saif S."/>
            <person name="Shea T."/>
            <person name="Sisk P."/>
            <person name="Stolte C."/>
            <person name="Sykes S."/>
            <person name="Wortman J."/>
            <person name="Nusbaum C."/>
            <person name="Birren B."/>
        </authorList>
    </citation>
    <scope>NUCLEOTIDE SEQUENCE [LARGE SCALE GENOMIC DNA]</scope>
    <source>
        <strain evidence="16">floridensis</strain>
    </source>
</reference>
<dbReference type="PANTHER" id="PTHR24093:SF369">
    <property type="entry name" value="CALCIUM-TRANSPORTING ATPASE"/>
    <property type="match status" value="1"/>
</dbReference>
<proteinExistence type="predicted"/>
<name>L2GY06_VAVCU</name>
<feature type="compositionally biased region" description="Basic and acidic residues" evidence="10">
    <location>
        <begin position="58"/>
        <end position="122"/>
    </location>
</feature>
<dbReference type="PRINTS" id="PR00119">
    <property type="entry name" value="CATATPASE"/>
</dbReference>
<keyword evidence="9 11" id="KW-0472">Membrane</keyword>
<dbReference type="OrthoDB" id="3352408at2759"/>
<evidence type="ECO:0000259" key="13">
    <source>
        <dbReference type="Pfam" id="PF00689"/>
    </source>
</evidence>
<evidence type="ECO:0000256" key="9">
    <source>
        <dbReference type="ARBA" id="ARBA00023136"/>
    </source>
</evidence>
<dbReference type="InParanoid" id="L2GY06"/>
<feature type="transmembrane region" description="Helical" evidence="11">
    <location>
        <begin position="910"/>
        <end position="928"/>
    </location>
</feature>
<sequence>MSNTYNFLKIDVSTFSAIAESDDITHGGAFKNIEDIGRALHRDIRNGGLLEIEWSDKKDMKNGKEERKKDMKDGKEERKKDMKDGKEEKKKRYEGREGGEKKDMKDGKEERKKDMKDGKDVKQQTNKQVTESTAQANAKQIYADESRRIYGMNEIMVGDPQSFTSILRKNTHDRMLMLLFIAAIISLTVGIYNTLYENERYSYIEGLSILLAVVIIVVVSSVTEYTQERLFKSLENKKSDLMVKYVENDVFMTKKISEILVGDMLYVEPGDILPADAVLVSCDTVFVDESMLTGESHAVEKNLHAPVLRAGSYMLEGAARCLVIAVGYNSTKGRLLRSMVRPVRKTALEKKSENLANKLATRALIVCMLFFCLHIVKIYVFEGPYTVTYFVKKAIETIALAVMIIPEGLPMATTMALSFGTKRMLKDNNLVRDISACEKMNNVRYLCTDKTGTLTYNRLKLRNAYVKRKSLVDSALVKSIFDVKDADNYQYIVKNVVFNSSAFMNQDGVYVGSRLESTLLTLLEKIGVDVLSMRKKGRVLRRLCFSSERKYMATIIEDECDEHGAVTGNRTGGDECDVVSHENRNTNCAGDRDVCSSADPSNSTVTHPGTAVHPDAHNNVIAYRRVISTNRNNERRNERKYVVLLKGATEQIVKHCQYEVINGTKTQIDRSKIAKYLKKQEKLCKRTIAMAYTHVPGYDSTFLEIEQLPDLVFLGCFSFEDPLRESIDSKIDLMKDAGLNIVMLTGDSLECALYIAEEIGILDGKHEAITGKCFKGMCDGELMNRIENIRVIARATPADKQRFVEILQKKGESVAVTGDGANDGPALKLADVGFSMGMTCTDIAKEASSIIILDESFEAIIRAIAWGRCINDSIRKFLQLQLTVTVCTVVLMVVSSLFTFENGALFTPLQLLWINLYMDAFSAISLSTDKPTLMHLKRKPEHPDNPLITSHMKNFVFFSTFYILMVTLFMYYANFTYSLIFNTFFLMVVATQINARSLSSRISPFLNITHNHYFIGVNVAVLVCQLFVMQKFNLVFHTEALTINEWVIAVVLAALLLMYMAVIRRLENYWEEQRIARWNSSLAHSRTSAAQG</sequence>
<comment type="subcellular location">
    <subcellularLocation>
        <location evidence="1">Endomembrane system</location>
        <topology evidence="1">Multi-pass membrane protein</topology>
    </subcellularLocation>
</comment>
<feature type="region of interest" description="Disordered" evidence="10">
    <location>
        <begin position="58"/>
        <end position="138"/>
    </location>
</feature>
<dbReference type="OMA" id="ISIPWGA"/>
<dbReference type="VEuPathDB" id="MicrosporidiaDB:VCUG_00416"/>
<dbReference type="SUPFAM" id="SSF56784">
    <property type="entry name" value="HAD-like"/>
    <property type="match status" value="1"/>
</dbReference>
<keyword evidence="4" id="KW-0547">Nucleotide-binding</keyword>
<dbReference type="STRING" id="948595.L2GY06"/>
<dbReference type="PROSITE" id="PS00154">
    <property type="entry name" value="ATPASE_E1_E2"/>
    <property type="match status" value="1"/>
</dbReference>
<evidence type="ECO:0000256" key="1">
    <source>
        <dbReference type="ARBA" id="ARBA00004127"/>
    </source>
</evidence>
<dbReference type="Proteomes" id="UP000011081">
    <property type="component" value="Unassembled WGS sequence"/>
</dbReference>
<dbReference type="InterPro" id="IPR001757">
    <property type="entry name" value="P_typ_ATPase"/>
</dbReference>
<dbReference type="Gene3D" id="2.70.150.10">
    <property type="entry name" value="Calcium-transporting ATPase, cytoplasmic transduction domain A"/>
    <property type="match status" value="1"/>
</dbReference>
<feature type="transmembrane region" description="Helical" evidence="11">
    <location>
        <begin position="175"/>
        <end position="195"/>
    </location>
</feature>
<dbReference type="Gene3D" id="3.40.1110.10">
    <property type="entry name" value="Calcium-transporting ATPase, cytoplasmic domain N"/>
    <property type="match status" value="1"/>
</dbReference>
<dbReference type="RefSeq" id="XP_008073434.1">
    <property type="nucleotide sequence ID" value="XM_008075243.1"/>
</dbReference>
<dbReference type="InterPro" id="IPR006068">
    <property type="entry name" value="ATPase_P-typ_cation-transptr_C"/>
</dbReference>
<dbReference type="FunCoup" id="L2GY06">
    <property type="interactions" value="77"/>
</dbReference>
<dbReference type="EMBL" id="GL877407">
    <property type="protein sequence ID" value="ELA48178.1"/>
    <property type="molecule type" value="Genomic_DNA"/>
</dbReference>
<evidence type="ECO:0000256" key="8">
    <source>
        <dbReference type="ARBA" id="ARBA00022989"/>
    </source>
</evidence>
<evidence type="ECO:0000313" key="15">
    <source>
        <dbReference type="EMBL" id="ELA48178.1"/>
    </source>
</evidence>
<dbReference type="InterPro" id="IPR004014">
    <property type="entry name" value="ATPase_P-typ_cation-transptr_N"/>
</dbReference>
<dbReference type="InterPro" id="IPR008250">
    <property type="entry name" value="ATPase_P-typ_transduc_dom_A_sf"/>
</dbReference>
<gene>
    <name evidence="15" type="ORF">VCUG_00416</name>
</gene>
<feature type="domain" description="P-type ATPase A" evidence="12">
    <location>
        <begin position="242"/>
        <end position="339"/>
    </location>
</feature>
<feature type="transmembrane region" description="Helical" evidence="11">
    <location>
        <begin position="201"/>
        <end position="222"/>
    </location>
</feature>
<dbReference type="HOGENOM" id="CLU_002360_9_2_1"/>
<dbReference type="GO" id="GO:0005886">
    <property type="term" value="C:plasma membrane"/>
    <property type="evidence" value="ECO:0007669"/>
    <property type="project" value="TreeGrafter"/>
</dbReference>
<dbReference type="NCBIfam" id="TIGR01494">
    <property type="entry name" value="ATPase_P-type"/>
    <property type="match status" value="2"/>
</dbReference>
<dbReference type="InterPro" id="IPR059000">
    <property type="entry name" value="ATPase_P-type_domA"/>
</dbReference>
<evidence type="ECO:0000256" key="11">
    <source>
        <dbReference type="SAM" id="Phobius"/>
    </source>
</evidence>
<dbReference type="Pfam" id="PF00689">
    <property type="entry name" value="Cation_ATPase_C"/>
    <property type="match status" value="1"/>
</dbReference>
<evidence type="ECO:0000259" key="12">
    <source>
        <dbReference type="Pfam" id="PF00122"/>
    </source>
</evidence>
<dbReference type="Gene3D" id="1.20.1110.10">
    <property type="entry name" value="Calcium-transporting ATPase, transmembrane domain"/>
    <property type="match status" value="2"/>
</dbReference>
<dbReference type="GeneID" id="19878303"/>
<dbReference type="GO" id="GO:0005524">
    <property type="term" value="F:ATP binding"/>
    <property type="evidence" value="ECO:0007669"/>
    <property type="project" value="UniProtKB-KW"/>
</dbReference>
<keyword evidence="5" id="KW-0067">ATP-binding</keyword>
<evidence type="ECO:0000256" key="6">
    <source>
        <dbReference type="ARBA" id="ARBA00022842"/>
    </source>
</evidence>
<dbReference type="Pfam" id="PF00690">
    <property type="entry name" value="Cation_ATPase_N"/>
    <property type="match status" value="1"/>
</dbReference>
<keyword evidence="2 11" id="KW-0812">Transmembrane</keyword>
<dbReference type="GO" id="GO:0046872">
    <property type="term" value="F:metal ion binding"/>
    <property type="evidence" value="ECO:0007669"/>
    <property type="project" value="UniProtKB-KW"/>
</dbReference>
<dbReference type="InterPro" id="IPR044492">
    <property type="entry name" value="P_typ_ATPase_HD_dom"/>
</dbReference>
<feature type="domain" description="Cation-transporting P-type ATPase N-terminal" evidence="14">
    <location>
        <begin position="143"/>
        <end position="186"/>
    </location>
</feature>